<comment type="caution">
    <text evidence="11">Lacks conserved residue(s) required for the propagation of feature annotation.</text>
</comment>
<comment type="caution">
    <text evidence="12">The sequence shown here is derived from an EMBL/GenBank/DDBJ whole genome shotgun (WGS) entry which is preliminary data.</text>
</comment>
<reference evidence="12 13" key="1">
    <citation type="submission" date="2024-03" db="EMBL/GenBank/DDBJ databases">
        <title>Bacilli Hybrid Assemblies.</title>
        <authorList>
            <person name="Kovac J."/>
        </authorList>
    </citation>
    <scope>NUCLEOTIDE SEQUENCE [LARGE SCALE GENOMIC DNA]</scope>
    <source>
        <strain evidence="12 13">FSL M8-0022</strain>
    </source>
</reference>
<keyword evidence="13" id="KW-1185">Reference proteome</keyword>
<comment type="cofactor">
    <cofactor evidence="11">
        <name>heme b</name>
        <dbReference type="ChEBI" id="CHEBI:60344"/>
    </cofactor>
</comment>
<feature type="transmembrane region" description="Helical" evidence="11">
    <location>
        <begin position="274"/>
        <end position="297"/>
    </location>
</feature>
<comment type="pathway">
    <text evidence="11">Porphyrin-containing compound metabolism; heme A biosynthesis; heme A from heme O: step 1/1.</text>
</comment>
<dbReference type="InterPro" id="IPR003780">
    <property type="entry name" value="COX15/CtaA_fam"/>
</dbReference>
<keyword evidence="5 11" id="KW-1133">Transmembrane helix</keyword>
<feature type="transmembrane region" description="Helical" evidence="11">
    <location>
        <begin position="215"/>
        <end position="234"/>
    </location>
</feature>
<dbReference type="Proteomes" id="UP001459714">
    <property type="component" value="Unassembled WGS sequence"/>
</dbReference>
<dbReference type="InterPro" id="IPR023755">
    <property type="entry name" value="HemeA_Synthase_type1"/>
</dbReference>
<evidence type="ECO:0000256" key="9">
    <source>
        <dbReference type="ARBA" id="ARBA00023136"/>
    </source>
</evidence>
<feature type="binding site" description="axial binding residue" evidence="11">
    <location>
        <position position="217"/>
    </location>
    <ligand>
        <name>heme</name>
        <dbReference type="ChEBI" id="CHEBI:30413"/>
    </ligand>
    <ligandPart>
        <name>Fe</name>
        <dbReference type="ChEBI" id="CHEBI:18248"/>
    </ligandPart>
</feature>
<feature type="transmembrane region" description="Helical" evidence="11">
    <location>
        <begin position="122"/>
        <end position="145"/>
    </location>
</feature>
<keyword evidence="10" id="KW-1015">Disulfide bond</keyword>
<evidence type="ECO:0000256" key="2">
    <source>
        <dbReference type="ARBA" id="ARBA00022475"/>
    </source>
</evidence>
<dbReference type="EC" id="1.17.99.9" evidence="11"/>
<keyword evidence="4 11" id="KW-0479">Metal-binding</keyword>
<evidence type="ECO:0000256" key="7">
    <source>
        <dbReference type="ARBA" id="ARBA00023004"/>
    </source>
</evidence>
<comment type="subunit">
    <text evidence="11">Interacts with CtaB.</text>
</comment>
<feature type="binding site" description="axial binding residue" evidence="11">
    <location>
        <position position="279"/>
    </location>
    <ligand>
        <name>heme</name>
        <dbReference type="ChEBI" id="CHEBI:30413"/>
    </ligand>
    <ligandPart>
        <name>Fe</name>
        <dbReference type="ChEBI" id="CHEBI:18248"/>
    </ligandPart>
</feature>
<dbReference type="PANTHER" id="PTHR35457">
    <property type="entry name" value="HEME A SYNTHASE"/>
    <property type="match status" value="1"/>
</dbReference>
<evidence type="ECO:0000256" key="3">
    <source>
        <dbReference type="ARBA" id="ARBA00022692"/>
    </source>
</evidence>
<dbReference type="EMBL" id="JBBYAK010000001">
    <property type="protein sequence ID" value="MEL3957100.1"/>
    <property type="molecule type" value="Genomic_DNA"/>
</dbReference>
<keyword evidence="2 11" id="KW-1003">Cell membrane</keyword>
<feature type="transmembrane region" description="Helical" evidence="11">
    <location>
        <begin position="95"/>
        <end position="116"/>
    </location>
</feature>
<comment type="function">
    <text evidence="11">Catalyzes the conversion of heme O to heme A by two successive hydroxylations of the methyl group at C8. The first hydroxylation forms heme I, the second hydroxylation results in an unstable dihydroxymethyl group, which spontaneously dehydrates, resulting in the formyl group of heme A.</text>
</comment>
<keyword evidence="8 11" id="KW-0350">Heme biosynthesis</keyword>
<dbReference type="PANTHER" id="PTHR35457:SF1">
    <property type="entry name" value="HEME A SYNTHASE"/>
    <property type="match status" value="1"/>
</dbReference>
<evidence type="ECO:0000313" key="12">
    <source>
        <dbReference type="EMBL" id="MEL3957100.1"/>
    </source>
</evidence>
<dbReference type="HAMAP" id="MF_01664">
    <property type="entry name" value="HemeA_synth_type1"/>
    <property type="match status" value="1"/>
</dbReference>
<proteinExistence type="inferred from homology"/>
<feature type="transmembrane region" description="Helical" evidence="11">
    <location>
        <begin position="246"/>
        <end position="268"/>
    </location>
</feature>
<sequence length="319" mass="36024">MSLLQRRIKRLAIFSTLGMLLLLLGGALVTKTGSGDGCGSSWPLCHGQFIPNEINAELLIEFSHRLVTGIVSILVLILVVLTWKHMPNIPERKFLSILAIAFILIQSFIGALTVLFGQSDFFLALHFGISLISFAGVLLLTLLIFEVDKKFSVQSVHFDRRLKRHTIGVTVYSLVVIYSGALVRHMEASLICPSWPLCNNSVVGLPQNLYEWAQMGHRLAAGVLFLWIFYIMILSIKHYRNQPVLYYGWVLAFILVLLQATTGALTIFTQLNLFIALLHTLFISCLFGLLSFMNFLVYRIHQNNSRHATRPIDFNYKVD</sequence>
<dbReference type="InterPro" id="IPR050450">
    <property type="entry name" value="COX15/CtaA_HemeA_synthase"/>
</dbReference>
<evidence type="ECO:0000256" key="1">
    <source>
        <dbReference type="ARBA" id="ARBA00004141"/>
    </source>
</evidence>
<feature type="transmembrane region" description="Helical" evidence="11">
    <location>
        <begin position="63"/>
        <end position="83"/>
    </location>
</feature>
<name>A0ABU9JW96_9BACI</name>
<evidence type="ECO:0000313" key="13">
    <source>
        <dbReference type="Proteomes" id="UP001459714"/>
    </source>
</evidence>
<accession>A0ABU9JW96</accession>
<comment type="similarity">
    <text evidence="11">Belongs to the COX15/CtaA family. Type 1 subfamily.</text>
</comment>
<evidence type="ECO:0000256" key="6">
    <source>
        <dbReference type="ARBA" id="ARBA00023002"/>
    </source>
</evidence>
<keyword evidence="6 11" id="KW-0560">Oxidoreductase</keyword>
<keyword evidence="7 11" id="KW-0408">Iron</keyword>
<dbReference type="Pfam" id="PF02628">
    <property type="entry name" value="COX15-CtaA"/>
    <property type="match status" value="1"/>
</dbReference>
<comment type="subcellular location">
    <subcellularLocation>
        <location evidence="11">Cell membrane</location>
        <topology evidence="11">Multi-pass membrane protein</topology>
    </subcellularLocation>
    <subcellularLocation>
        <location evidence="1">Membrane</location>
        <topology evidence="1">Multi-pass membrane protein</topology>
    </subcellularLocation>
</comment>
<gene>
    <name evidence="11" type="primary">ctaA</name>
    <name evidence="12" type="ORF">NST17_07815</name>
</gene>
<evidence type="ECO:0000256" key="4">
    <source>
        <dbReference type="ARBA" id="ARBA00022723"/>
    </source>
</evidence>
<feature type="transmembrane region" description="Helical" evidence="11">
    <location>
        <begin position="166"/>
        <end position="186"/>
    </location>
</feature>
<protein>
    <recommendedName>
        <fullName evidence="11">Heme A synthase</fullName>
        <shortName evidence="11">HAS</shortName>
        <ecNumber evidence="11">1.17.99.9</ecNumber>
    </recommendedName>
    <alternativeName>
        <fullName evidence="11">Cytochrome aa3-controlling protein</fullName>
    </alternativeName>
</protein>
<evidence type="ECO:0000256" key="10">
    <source>
        <dbReference type="ARBA" id="ARBA00023157"/>
    </source>
</evidence>
<organism evidence="12 13">
    <name type="scientific">Caldifermentibacillus hisashii</name>
    <dbReference type="NCBI Taxonomy" id="996558"/>
    <lineage>
        <taxon>Bacteria</taxon>
        <taxon>Bacillati</taxon>
        <taxon>Bacillota</taxon>
        <taxon>Bacilli</taxon>
        <taxon>Bacillales</taxon>
        <taxon>Bacillaceae</taxon>
        <taxon>Caldifermentibacillus</taxon>
    </lineage>
</organism>
<comment type="catalytic activity">
    <reaction evidence="11">
        <text>Fe(II)-heme o + 2 A + H2O = Fe(II)-heme a + 2 AH2</text>
        <dbReference type="Rhea" id="RHEA:63388"/>
        <dbReference type="ChEBI" id="CHEBI:13193"/>
        <dbReference type="ChEBI" id="CHEBI:15377"/>
        <dbReference type="ChEBI" id="CHEBI:17499"/>
        <dbReference type="ChEBI" id="CHEBI:60530"/>
        <dbReference type="ChEBI" id="CHEBI:61715"/>
        <dbReference type="EC" id="1.17.99.9"/>
    </reaction>
</comment>
<keyword evidence="9 11" id="KW-0472">Membrane</keyword>
<keyword evidence="3 11" id="KW-0812">Transmembrane</keyword>
<evidence type="ECO:0000256" key="8">
    <source>
        <dbReference type="ARBA" id="ARBA00023133"/>
    </source>
</evidence>
<evidence type="ECO:0000256" key="5">
    <source>
        <dbReference type="ARBA" id="ARBA00022989"/>
    </source>
</evidence>
<evidence type="ECO:0000256" key="11">
    <source>
        <dbReference type="HAMAP-Rule" id="MF_01664"/>
    </source>
</evidence>